<dbReference type="GO" id="GO:0030170">
    <property type="term" value="F:pyridoxal phosphate binding"/>
    <property type="evidence" value="ECO:0007669"/>
    <property type="project" value="InterPro"/>
</dbReference>
<dbReference type="Proteomes" id="UP000271925">
    <property type="component" value="Unassembled WGS sequence"/>
</dbReference>
<reference evidence="7 8" key="1">
    <citation type="submission" date="2018-11" db="EMBL/GenBank/DDBJ databases">
        <authorList>
            <person name="Zhou Z."/>
            <person name="Wang G."/>
        </authorList>
    </citation>
    <scope>NUCLEOTIDE SEQUENCE [LARGE SCALE GENOMIC DNA]</scope>
    <source>
        <strain evidence="7 8">KCTC52004</strain>
    </source>
</reference>
<dbReference type="Pfam" id="PF00155">
    <property type="entry name" value="Aminotran_1_2"/>
    <property type="match status" value="1"/>
</dbReference>
<comment type="caution">
    <text evidence="7">The sequence shown here is derived from an EMBL/GenBank/DDBJ whole genome shotgun (WGS) entry which is preliminary data.</text>
</comment>
<dbReference type="SUPFAM" id="SSF53383">
    <property type="entry name" value="PLP-dependent transferases"/>
    <property type="match status" value="1"/>
</dbReference>
<dbReference type="InterPro" id="IPR015424">
    <property type="entry name" value="PyrdxlP-dep_Trfase"/>
</dbReference>
<evidence type="ECO:0000256" key="3">
    <source>
        <dbReference type="ARBA" id="ARBA00023015"/>
    </source>
</evidence>
<protein>
    <submittedName>
        <fullName evidence="7">PLP-dependent aminotransferase family protein</fullName>
    </submittedName>
</protein>
<dbReference type="InterPro" id="IPR015421">
    <property type="entry name" value="PyrdxlP-dep_Trfase_major"/>
</dbReference>
<dbReference type="InterPro" id="IPR036390">
    <property type="entry name" value="WH_DNA-bd_sf"/>
</dbReference>
<dbReference type="SMART" id="SM00345">
    <property type="entry name" value="HTH_GNTR"/>
    <property type="match status" value="1"/>
</dbReference>
<dbReference type="GO" id="GO:0003677">
    <property type="term" value="F:DNA binding"/>
    <property type="evidence" value="ECO:0007669"/>
    <property type="project" value="UniProtKB-KW"/>
</dbReference>
<evidence type="ECO:0000256" key="1">
    <source>
        <dbReference type="ARBA" id="ARBA00005384"/>
    </source>
</evidence>
<dbReference type="InterPro" id="IPR000524">
    <property type="entry name" value="Tscrpt_reg_HTH_GntR"/>
</dbReference>
<organism evidence="7 8">
    <name type="scientific">Larkinella rosea</name>
    <dbReference type="NCBI Taxonomy" id="2025312"/>
    <lineage>
        <taxon>Bacteria</taxon>
        <taxon>Pseudomonadati</taxon>
        <taxon>Bacteroidota</taxon>
        <taxon>Cytophagia</taxon>
        <taxon>Cytophagales</taxon>
        <taxon>Spirosomataceae</taxon>
        <taxon>Larkinella</taxon>
    </lineage>
</organism>
<dbReference type="Gene3D" id="1.10.10.10">
    <property type="entry name" value="Winged helix-like DNA-binding domain superfamily/Winged helix DNA-binding domain"/>
    <property type="match status" value="1"/>
</dbReference>
<feature type="domain" description="HTH gntR-type" evidence="6">
    <location>
        <begin position="14"/>
        <end position="82"/>
    </location>
</feature>
<dbReference type="GO" id="GO:0008483">
    <property type="term" value="F:transaminase activity"/>
    <property type="evidence" value="ECO:0007669"/>
    <property type="project" value="UniProtKB-KW"/>
</dbReference>
<dbReference type="Gene3D" id="3.40.640.10">
    <property type="entry name" value="Type I PLP-dependent aspartate aminotransferase-like (Major domain)"/>
    <property type="match status" value="1"/>
</dbReference>
<dbReference type="CDD" id="cd00609">
    <property type="entry name" value="AAT_like"/>
    <property type="match status" value="1"/>
</dbReference>
<keyword evidence="4" id="KW-0238">DNA-binding</keyword>
<keyword evidence="7" id="KW-0032">Aminotransferase</keyword>
<evidence type="ECO:0000259" key="6">
    <source>
        <dbReference type="PROSITE" id="PS50949"/>
    </source>
</evidence>
<dbReference type="SUPFAM" id="SSF46785">
    <property type="entry name" value="Winged helix' DNA-binding domain"/>
    <property type="match status" value="1"/>
</dbReference>
<dbReference type="EMBL" id="RQJO01000010">
    <property type="protein sequence ID" value="RRB00844.1"/>
    <property type="molecule type" value="Genomic_DNA"/>
</dbReference>
<keyword evidence="8" id="KW-1185">Reference proteome</keyword>
<dbReference type="PANTHER" id="PTHR46577:SF1">
    <property type="entry name" value="HTH-TYPE TRANSCRIPTIONAL REGULATORY PROTEIN GABR"/>
    <property type="match status" value="1"/>
</dbReference>
<gene>
    <name evidence="7" type="ORF">EHT25_21870</name>
</gene>
<dbReference type="OrthoDB" id="594134at2"/>
<keyword evidence="7" id="KW-0808">Transferase</keyword>
<name>A0A3P1BK31_9BACT</name>
<evidence type="ECO:0000313" key="7">
    <source>
        <dbReference type="EMBL" id="RRB00844.1"/>
    </source>
</evidence>
<sequence length="491" mass="55236">MQQLAITVDRTLALPVYVQIAGEIIAHIQRGSIRPGAQLPGSRELAEQLQIQRKTVRAAYDELYAQSWIETRPRKGVFVVSHLPEVKPRPIPTNRIPDSYPNQTLFELPKTRLPPLRSVPGVRKSVRVFDNGFPDTRLTPTDLLIREYRRFANFQFTRKFLSYGPAQGSENLRIELARFLNDTRGLHISPDNILITKGAQMAMYLVGQLLISPGDTVMVGDPGFFGANDVFEQAGARIQCVPVDARGMDMDVVEAICRRKKVRLLYVVPHHHQPTSVTLSPERRMQLLTLSAQYGFAVLEDDYDYDFHYASSPVLPLASVDQDGSVIYAGSFCKTIAPAIRIGFLVAPENLIERATRLRYLIDRQGESLLEEAMANLLKNGDINRHLRKANKIYHERRDVLCQLLRDQVAEEIQFDVPDGGMGVWATYTGNLTSKTVAERAAALGLWLDSGENYYYEKTQSSHVRLGFASMNPGELEQAVFLLAKAVKSLR</sequence>
<accession>A0A3P1BK31</accession>
<dbReference type="PRINTS" id="PR00035">
    <property type="entry name" value="HTHGNTR"/>
</dbReference>
<keyword evidence="5" id="KW-0804">Transcription</keyword>
<evidence type="ECO:0000256" key="4">
    <source>
        <dbReference type="ARBA" id="ARBA00023125"/>
    </source>
</evidence>
<dbReference type="PROSITE" id="PS50949">
    <property type="entry name" value="HTH_GNTR"/>
    <property type="match status" value="1"/>
</dbReference>
<evidence type="ECO:0000256" key="2">
    <source>
        <dbReference type="ARBA" id="ARBA00022898"/>
    </source>
</evidence>
<dbReference type="InterPro" id="IPR051446">
    <property type="entry name" value="HTH_trans_reg/aminotransferase"/>
</dbReference>
<keyword evidence="2" id="KW-0663">Pyridoxal phosphate</keyword>
<proteinExistence type="inferred from homology"/>
<keyword evidence="3" id="KW-0805">Transcription regulation</keyword>
<dbReference type="InterPro" id="IPR004839">
    <property type="entry name" value="Aminotransferase_I/II_large"/>
</dbReference>
<evidence type="ECO:0000313" key="8">
    <source>
        <dbReference type="Proteomes" id="UP000271925"/>
    </source>
</evidence>
<dbReference type="RefSeq" id="WP_124877309.1">
    <property type="nucleotide sequence ID" value="NZ_RQJO01000010.1"/>
</dbReference>
<dbReference type="AlphaFoldDB" id="A0A3P1BK31"/>
<comment type="similarity">
    <text evidence="1">In the C-terminal section; belongs to the class-I pyridoxal-phosphate-dependent aminotransferase family.</text>
</comment>
<dbReference type="CDD" id="cd07377">
    <property type="entry name" value="WHTH_GntR"/>
    <property type="match status" value="1"/>
</dbReference>
<dbReference type="InterPro" id="IPR036388">
    <property type="entry name" value="WH-like_DNA-bd_sf"/>
</dbReference>
<dbReference type="GO" id="GO:0003700">
    <property type="term" value="F:DNA-binding transcription factor activity"/>
    <property type="evidence" value="ECO:0007669"/>
    <property type="project" value="InterPro"/>
</dbReference>
<dbReference type="Pfam" id="PF00392">
    <property type="entry name" value="GntR"/>
    <property type="match status" value="1"/>
</dbReference>
<evidence type="ECO:0000256" key="5">
    <source>
        <dbReference type="ARBA" id="ARBA00023163"/>
    </source>
</evidence>
<dbReference type="PANTHER" id="PTHR46577">
    <property type="entry name" value="HTH-TYPE TRANSCRIPTIONAL REGULATORY PROTEIN GABR"/>
    <property type="match status" value="1"/>
</dbReference>